<evidence type="ECO:0000256" key="1">
    <source>
        <dbReference type="ARBA" id="ARBA00023015"/>
    </source>
</evidence>
<dbReference type="Proteomes" id="UP001157091">
    <property type="component" value="Unassembled WGS sequence"/>
</dbReference>
<evidence type="ECO:0000313" key="6">
    <source>
        <dbReference type="Proteomes" id="UP001157091"/>
    </source>
</evidence>
<comment type="caution">
    <text evidence="5">The sequence shown here is derived from an EMBL/GenBank/DDBJ whole genome shotgun (WGS) entry which is preliminary data.</text>
</comment>
<evidence type="ECO:0000313" key="5">
    <source>
        <dbReference type="EMBL" id="GMA23671.1"/>
    </source>
</evidence>
<dbReference type="SUPFAM" id="SSF53822">
    <property type="entry name" value="Periplasmic binding protein-like I"/>
    <property type="match status" value="1"/>
</dbReference>
<keyword evidence="1" id="KW-0805">Transcription regulation</keyword>
<keyword evidence="3" id="KW-0804">Transcription</keyword>
<reference evidence="6" key="1">
    <citation type="journal article" date="2019" name="Int. J. Syst. Evol. Microbiol.">
        <title>The Global Catalogue of Microorganisms (GCM) 10K type strain sequencing project: providing services to taxonomists for standard genome sequencing and annotation.</title>
        <authorList>
            <consortium name="The Broad Institute Genomics Platform"/>
            <consortium name="The Broad Institute Genome Sequencing Center for Infectious Disease"/>
            <person name="Wu L."/>
            <person name="Ma J."/>
        </authorList>
    </citation>
    <scope>NUCLEOTIDE SEQUENCE [LARGE SCALE GENOMIC DNA]</scope>
    <source>
        <strain evidence="6">NBRC 106348</strain>
    </source>
</reference>
<gene>
    <name evidence="5" type="ORF">GCM10025864_14300</name>
</gene>
<name>A0ABQ6I097_9MICO</name>
<feature type="domain" description="Transcriptional regulator LacI/GalR-like sensor" evidence="4">
    <location>
        <begin position="2"/>
        <end position="89"/>
    </location>
</feature>
<dbReference type="InterPro" id="IPR028082">
    <property type="entry name" value="Peripla_BP_I"/>
</dbReference>
<dbReference type="InterPro" id="IPR046335">
    <property type="entry name" value="LacI/GalR-like_sensor"/>
</dbReference>
<dbReference type="Pfam" id="PF13377">
    <property type="entry name" value="Peripla_BP_3"/>
    <property type="match status" value="1"/>
</dbReference>
<keyword evidence="6" id="KW-1185">Reference proteome</keyword>
<organism evidence="5 6">
    <name type="scientific">Luteimicrobium album</name>
    <dbReference type="NCBI Taxonomy" id="1054550"/>
    <lineage>
        <taxon>Bacteria</taxon>
        <taxon>Bacillati</taxon>
        <taxon>Actinomycetota</taxon>
        <taxon>Actinomycetes</taxon>
        <taxon>Micrococcales</taxon>
        <taxon>Luteimicrobium</taxon>
    </lineage>
</organism>
<dbReference type="PANTHER" id="PTHR30146">
    <property type="entry name" value="LACI-RELATED TRANSCRIPTIONAL REPRESSOR"/>
    <property type="match status" value="1"/>
</dbReference>
<evidence type="ECO:0000256" key="3">
    <source>
        <dbReference type="ARBA" id="ARBA00023163"/>
    </source>
</evidence>
<dbReference type="EMBL" id="BSUK01000001">
    <property type="protein sequence ID" value="GMA23671.1"/>
    <property type="molecule type" value="Genomic_DNA"/>
</dbReference>
<evidence type="ECO:0000259" key="4">
    <source>
        <dbReference type="Pfam" id="PF13377"/>
    </source>
</evidence>
<sequence>MVTNNDVVALGVLDGARERGLAVPDELAVIGFDDIDVAGLLRPALTTVRIPASEEGGAAAELLLSRLREDVVRPPRAVTFSTEVVRRESA</sequence>
<dbReference type="Gene3D" id="3.40.50.2300">
    <property type="match status" value="1"/>
</dbReference>
<evidence type="ECO:0000256" key="2">
    <source>
        <dbReference type="ARBA" id="ARBA00023125"/>
    </source>
</evidence>
<proteinExistence type="predicted"/>
<dbReference type="PANTHER" id="PTHR30146:SF138">
    <property type="entry name" value="TRANSCRIPTIONAL REGULATORY PROTEIN"/>
    <property type="match status" value="1"/>
</dbReference>
<protein>
    <recommendedName>
        <fullName evidence="4">Transcriptional regulator LacI/GalR-like sensor domain-containing protein</fullName>
    </recommendedName>
</protein>
<accession>A0ABQ6I097</accession>
<keyword evidence="2" id="KW-0238">DNA-binding</keyword>